<proteinExistence type="predicted"/>
<name>A0AC34RLY2_9BILA</name>
<sequence>MRMDFSRRVETEEEVEVEEKGLFFNLDFYDRGCQIGWGYNEYSDEFYDMKTVVDRLKEQKVQMLNITCNIVKNLSQVRPVKLQRLCHPKFLEALEPHFRFDHESFIYCYVLSFSKVQIGQVPRFDGDDLPDVSHYVQALYHGEGITIILPFNTNDNPNLLKKCLKDVDGFVLDASQKKMKCFVWFNGKNETEMELKDVFPLLKKLKVGEAHERELVPYAKCRKVCRPWNPPIIERAD</sequence>
<dbReference type="Proteomes" id="UP000887576">
    <property type="component" value="Unplaced"/>
</dbReference>
<organism evidence="1 2">
    <name type="scientific">Panagrolaimus sp. JU765</name>
    <dbReference type="NCBI Taxonomy" id="591449"/>
    <lineage>
        <taxon>Eukaryota</taxon>
        <taxon>Metazoa</taxon>
        <taxon>Ecdysozoa</taxon>
        <taxon>Nematoda</taxon>
        <taxon>Chromadorea</taxon>
        <taxon>Rhabditida</taxon>
        <taxon>Tylenchina</taxon>
        <taxon>Panagrolaimomorpha</taxon>
        <taxon>Panagrolaimoidea</taxon>
        <taxon>Panagrolaimidae</taxon>
        <taxon>Panagrolaimus</taxon>
    </lineage>
</organism>
<evidence type="ECO:0000313" key="2">
    <source>
        <dbReference type="WBParaSite" id="JU765_v2.g8291.t2"/>
    </source>
</evidence>
<protein>
    <submittedName>
        <fullName evidence="2">Uncharacterized protein</fullName>
    </submittedName>
</protein>
<dbReference type="WBParaSite" id="JU765_v2.g8291.t2">
    <property type="protein sequence ID" value="JU765_v2.g8291.t2"/>
    <property type="gene ID" value="JU765_v2.g8291"/>
</dbReference>
<reference evidence="2" key="1">
    <citation type="submission" date="2025-08" db="UniProtKB">
        <authorList>
            <consortium name="WormBaseParasite"/>
        </authorList>
    </citation>
    <scope>IDENTIFICATION</scope>
</reference>
<accession>A0AC34RLY2</accession>
<evidence type="ECO:0000313" key="1">
    <source>
        <dbReference type="Proteomes" id="UP000887576"/>
    </source>
</evidence>